<feature type="compositionally biased region" description="Basic and acidic residues" evidence="8">
    <location>
        <begin position="950"/>
        <end position="966"/>
    </location>
</feature>
<protein>
    <recommendedName>
        <fullName evidence="3">Mediator of RNA polymerase II transcription subunit 13</fullName>
    </recommendedName>
</protein>
<feature type="compositionally biased region" description="Low complexity" evidence="8">
    <location>
        <begin position="58"/>
        <end position="69"/>
    </location>
</feature>
<feature type="compositionally biased region" description="Acidic residues" evidence="8">
    <location>
        <begin position="1127"/>
        <end position="1140"/>
    </location>
</feature>
<evidence type="ECO:0000256" key="5">
    <source>
        <dbReference type="ARBA" id="ARBA00023015"/>
    </source>
</evidence>
<dbReference type="GO" id="GO:0003713">
    <property type="term" value="F:transcription coactivator activity"/>
    <property type="evidence" value="ECO:0007669"/>
    <property type="project" value="TreeGrafter"/>
</dbReference>
<feature type="compositionally biased region" description="Low complexity" evidence="8">
    <location>
        <begin position="967"/>
        <end position="980"/>
    </location>
</feature>
<feature type="region of interest" description="Disordered" evidence="8">
    <location>
        <begin position="1728"/>
        <end position="1763"/>
    </location>
</feature>
<proteinExistence type="inferred from homology"/>
<feature type="compositionally biased region" description="Gly residues" evidence="8">
    <location>
        <begin position="801"/>
        <end position="813"/>
    </location>
</feature>
<evidence type="ECO:0000313" key="10">
    <source>
        <dbReference type="EMBL" id="CEH12505.1"/>
    </source>
</evidence>
<dbReference type="Pfam" id="PF11597">
    <property type="entry name" value="Med13_N"/>
    <property type="match status" value="1"/>
</dbReference>
<comment type="subcellular location">
    <subcellularLocation>
        <location evidence="1">Nucleus</location>
    </subcellularLocation>
</comment>
<keyword evidence="11" id="KW-1185">Reference proteome</keyword>
<feature type="region of interest" description="Disordered" evidence="8">
    <location>
        <begin position="894"/>
        <end position="980"/>
    </location>
</feature>
<evidence type="ECO:0000256" key="1">
    <source>
        <dbReference type="ARBA" id="ARBA00004123"/>
    </source>
</evidence>
<dbReference type="InterPro" id="IPR021643">
    <property type="entry name" value="Mediator_Med13_N"/>
</dbReference>
<feature type="compositionally biased region" description="Low complexity" evidence="8">
    <location>
        <begin position="833"/>
        <end position="844"/>
    </location>
</feature>
<feature type="region of interest" description="Disordered" evidence="8">
    <location>
        <begin position="185"/>
        <end position="204"/>
    </location>
</feature>
<feature type="region of interest" description="Disordered" evidence="8">
    <location>
        <begin position="588"/>
        <end position="671"/>
    </location>
</feature>
<dbReference type="Proteomes" id="UP000054845">
    <property type="component" value="Unassembled WGS sequence"/>
</dbReference>
<reference evidence="10 11" key="1">
    <citation type="submission" date="2014-09" db="EMBL/GenBank/DDBJ databases">
        <authorList>
            <person name="Magalhaes I.L.F."/>
            <person name="Oliveira U."/>
            <person name="Santos F.R."/>
            <person name="Vidigal T.H.D.A."/>
            <person name="Brescovit A.D."/>
            <person name="Santos A.J."/>
        </authorList>
    </citation>
    <scope>NUCLEOTIDE SEQUENCE [LARGE SCALE GENOMIC DNA]</scope>
</reference>
<accession>A0A0P1B969</accession>
<organism evidence="10 11">
    <name type="scientific">Ceraceosorus bombacis</name>
    <dbReference type="NCBI Taxonomy" id="401625"/>
    <lineage>
        <taxon>Eukaryota</taxon>
        <taxon>Fungi</taxon>
        <taxon>Dikarya</taxon>
        <taxon>Basidiomycota</taxon>
        <taxon>Ustilaginomycotina</taxon>
        <taxon>Exobasidiomycetes</taxon>
        <taxon>Ceraceosorales</taxon>
        <taxon>Ceraceosoraceae</taxon>
        <taxon>Ceraceosorus</taxon>
    </lineage>
</organism>
<feature type="domain" description="Mediator complex subunit Med13 N-terminal" evidence="9">
    <location>
        <begin position="1166"/>
        <end position="1318"/>
    </location>
</feature>
<dbReference type="PANTHER" id="PTHR48249:SF3">
    <property type="entry name" value="MEDIATOR OF RNA POLYMERASE II TRANSCRIPTION SUBUNIT 13"/>
    <property type="match status" value="1"/>
</dbReference>
<dbReference type="STRING" id="401625.A0A0P1B969"/>
<feature type="region of interest" description="Disordered" evidence="8">
    <location>
        <begin position="1097"/>
        <end position="1163"/>
    </location>
</feature>
<sequence>MATPRRSQRAGAVRSIYMRPACPPGDHVGSGGADATPHRVRVRHDASGYSDDSELSELSELSEAASDELNTPPIEDRRVPPPAQERGAKRIKREADDEAQEHLSTQVEWPRVKMEAEVQATAMAMTMAMTSGALSLPRSSADARADEARQGAQAELSSAEGLLEAENAPMAMTAAVCQGDVANASKTTSTAEDRRRQAGKLKSQTARAAKKAIIAFASAEHVEARLRPGAAKRWASECRLRGEASASASASASSSDQNRMILPQPPRSLVQSEYLHGGYRPELDKCQLLYHVVDGYMPSSISDSYPLYIPYRLVDEEEKVLMQSICPLPEERKEREMKKMLMYGKDLLEKAFGAVSRDSTAARLELGIRCPPSSSVLSPSSDLAVPEEEAPEVSSEWEALRCARMALCMWWSVFLKRYAMPFVSQVRLPPGELGLGNARRECETSAHWQGLAPDLDASLSRRLGMEQVLAFSGMATGFMTDISSPLGRTMTVLKGYGTLEEEEGNAATYDLPIVLFNVGADALLEAFGSMFLLRRDTFILLNASFAHRIHRPQWVDAKADRWAIYARQPTNLTYPAIEGAEVGQGSAKMQRCESASGSGSGSGSGTATGTDTGTGNVAGSSTAQAWQSSKSMLDTNATAGPARHSLARPHTMQQQQQQQHSAPHHQHRPTEYEMRMASWESAGAGAKQAWTRSKDGAASYPYQTAQGYAAVSSSSLPHAPSHAPSHSHSHSQSGAQQASRSAGSTSYASASNASASASAFTLLGNLPRDALMGFEQLPLPCGLRVRWSQYVVRDDELGSSAGTGTGAGAGAGAGASVEGDGDARMSKGDEPSETSPSTSPSTSTGAQGTVSVPLRTRTRTRPAHSDAAAAQAEKLIRAYSSLVAACNAAFDPAVKRKGKASREQTLSELTSGTMAELQWKRRSTSTSTQQRQQQQQQSASADADSNAAHILEDERERERQRERERAQQGAQEQSQSQSQSQSSTLVCSALWTFEFFQKLDAAQDSTGTTQTAPTSKGDTPQAVLDDLLLIRRGTFQLSDVYAPAQVQQTATEGAVCAGARSIKPELRLQVSLLLRALQKRAVFQWCALQSLQGLEEGMEGGSSVEQEEKETKLNDEGAARDAKEEVEREEGEEEAEEVSNEVDMHAAHSDSRWSKSNGNGTGLGAKRRHTATPFASSILLLPNAPHRHFFAAPHQPRALVRLRLRIALTPDALVLNVQPTATDLCSAPIQELRSGDEVRLLPLGTRAKLVQVRAAEGIKESVREGMRRALRDSGVCMRSEDLQSWVVCDVSIAHDVSTANKASQQRFIYPARLVLLPSRGWERGCTAPLRSRKHNLCEGLHLPFKPLRDVVKLAQSALRERALTQVQASANANVEHQERTPTGSLESTNTPKEGQEVPGRTAGADATMTPSGDENVGAMNTGAAEQSQDASSSSGSKEAHDADDLCGEEEGHGSNLQGKETAMPVALDGERSGHSKDANVSTLPPHAAAPSPPSFQFADLSTGNASAELPLSASGKNKEEEADMAYGLITEDDFDFFNDGNVAGEGVDVVDASMTDHLATAETRPSERLATVQDEHTREISNLAQISSSGSSTTGVLPDPPSLPGFTPSSFFSANSPTMPSLIGKTPRTPFSPGQETTDHVQVVGETEGFAGAPSGAPLAGAGAHEERLEEQVWSSQQSLPYSPMAAPTTRSLSLADSAAAKGLTRPARGLRDLGSKYDAGKFALPVSRKHARSGSADEETASASAMEGPVGSRRRRDPSGSRAVWLKSVKEWRPPPAATENGPTVRHPLTLSALHKARLGNSRASNVSVDIEDAFSELDTTDMSEADSMESESADEDDATLRLQEQDDEMMEQCLVNGVKVLGLAPERDVLLANCTDELKDASANDACSRAANTSSEAPFMSNFLAPPTPPPDSSSSDTSDDETLPRPADSEAEKERLLFELAKWLAYNPQMRHVIHLRTDAERTRNASPAELRDAFTGMMDLLGSVSSVDCMCARDGLRPNDVTNLEPPRISVGCQGVIVKALPTALRFWQKLNLSPAGGPKHVAAFVLYPGGVEQSRVDDLGRWLKQVGSTFERMGLGTHEADSEHAIAFGTSQVGLAYAIHAVAQDEETWSDTLLSLFTTVKSALVRGRYAVVYLVGQPGWPVPWTILIRLQEELRSLARKTLGVIGAHITIRPLPWSIMSPAATTSWPLNGMLAADLRRFVLAIYDEVRLAADPPRPCPPSHLGPRGLQAIEDAPLVQLPSFTLCAPSIGEDSARRTRFSLQAPTAATNPLERGMVLYVGYDVSGHTFRDYSNEVQGAKGASVLVSMIDERGMDSDITGFRSSGVRADIAGVLKAALAFTRRASAQFRLVICKSAPMTVTESAVWHEEILAHPALDLTVVCVDTLSSLMIGKFADVDVVGRGALAFLSHPQAVVTRRDLPSQVLLDASSSAFSISLAGPLPVAYEDEEAAVEEEEGEECDSCSSLFDEPDAPSCWPLSLASCLIVHVPRECLPSCSLAPVRSREKASYAPSRSDCRDSLHVHGPPHVLWLHLIAASASRDTRAEEGPSHLCTLREHLQDVTRALFNLTVLGKERFGLDNNLPWPIGILLAIRPGFETNHFPR</sequence>
<feature type="compositionally biased region" description="Polar residues" evidence="8">
    <location>
        <begin position="903"/>
        <end position="913"/>
    </location>
</feature>
<evidence type="ECO:0000313" key="11">
    <source>
        <dbReference type="Proteomes" id="UP000054845"/>
    </source>
</evidence>
<feature type="region of interest" description="Disordered" evidence="8">
    <location>
        <begin position="1900"/>
        <end position="1934"/>
    </location>
</feature>
<dbReference type="InterPro" id="IPR051139">
    <property type="entry name" value="Mediator_complx_sub13"/>
</dbReference>
<feature type="compositionally biased region" description="Basic and acidic residues" evidence="8">
    <location>
        <begin position="1109"/>
        <end position="1126"/>
    </location>
</feature>
<dbReference type="OrthoDB" id="103819at2759"/>
<evidence type="ECO:0000256" key="8">
    <source>
        <dbReference type="SAM" id="MobiDB-lite"/>
    </source>
</evidence>
<name>A0A0P1B969_9BASI</name>
<keyword evidence="6" id="KW-0804">Transcription</keyword>
<feature type="region of interest" description="Disordered" evidence="8">
    <location>
        <begin position="1368"/>
        <end position="1500"/>
    </location>
</feature>
<feature type="compositionally biased region" description="Low complexity" evidence="8">
    <location>
        <begin position="1652"/>
        <end position="1663"/>
    </location>
</feature>
<keyword evidence="7" id="KW-0539">Nucleus</keyword>
<evidence type="ECO:0000256" key="6">
    <source>
        <dbReference type="ARBA" id="ARBA00023163"/>
    </source>
</evidence>
<dbReference type="GO" id="GO:0045944">
    <property type="term" value="P:positive regulation of transcription by RNA polymerase II"/>
    <property type="evidence" value="ECO:0007669"/>
    <property type="project" value="TreeGrafter"/>
</dbReference>
<feature type="compositionally biased region" description="Low complexity" evidence="8">
    <location>
        <begin position="924"/>
        <end position="945"/>
    </location>
</feature>
<feature type="compositionally biased region" description="Basic and acidic residues" evidence="8">
    <location>
        <begin position="821"/>
        <end position="830"/>
    </location>
</feature>
<keyword evidence="5" id="KW-0805">Transcription regulation</keyword>
<feature type="compositionally biased region" description="Polar residues" evidence="8">
    <location>
        <begin position="617"/>
        <end position="638"/>
    </location>
</feature>
<evidence type="ECO:0000259" key="9">
    <source>
        <dbReference type="Pfam" id="PF11597"/>
    </source>
</evidence>
<feature type="compositionally biased region" description="Acidic residues" evidence="8">
    <location>
        <begin position="1819"/>
        <end position="1839"/>
    </location>
</feature>
<feature type="compositionally biased region" description="Basic and acidic residues" evidence="8">
    <location>
        <begin position="1468"/>
        <end position="1477"/>
    </location>
</feature>
<feature type="compositionally biased region" description="Polar residues" evidence="8">
    <location>
        <begin position="1368"/>
        <end position="1392"/>
    </location>
</feature>
<dbReference type="EMBL" id="CCYA01000152">
    <property type="protein sequence ID" value="CEH12505.1"/>
    <property type="molecule type" value="Genomic_DNA"/>
</dbReference>
<feature type="compositionally biased region" description="Basic and acidic residues" evidence="8">
    <location>
        <begin position="1142"/>
        <end position="1153"/>
    </location>
</feature>
<feature type="region of interest" description="Disordered" evidence="8">
    <location>
        <begin position="799"/>
        <end position="866"/>
    </location>
</feature>
<evidence type="ECO:0000256" key="4">
    <source>
        <dbReference type="ARBA" id="ARBA00022491"/>
    </source>
</evidence>
<keyword evidence="4" id="KW-0678">Repressor</keyword>
<feature type="region of interest" description="Disordered" evidence="8">
    <location>
        <begin position="1652"/>
        <end position="1688"/>
    </location>
</feature>
<evidence type="ECO:0000256" key="2">
    <source>
        <dbReference type="ARBA" id="ARBA00009354"/>
    </source>
</evidence>
<feature type="region of interest" description="Disordered" evidence="8">
    <location>
        <begin position="1819"/>
        <end position="1840"/>
    </location>
</feature>
<dbReference type="PANTHER" id="PTHR48249">
    <property type="entry name" value="MEDIATOR OF RNA POLYMERASE II TRANSCRIPTION SUBUNIT 13"/>
    <property type="match status" value="1"/>
</dbReference>
<feature type="region of interest" description="Disordered" evidence="8">
    <location>
        <begin position="711"/>
        <end position="746"/>
    </location>
</feature>
<evidence type="ECO:0000256" key="7">
    <source>
        <dbReference type="ARBA" id="ARBA00023242"/>
    </source>
</evidence>
<evidence type="ECO:0000256" key="3">
    <source>
        <dbReference type="ARBA" id="ARBA00019618"/>
    </source>
</evidence>
<dbReference type="GO" id="GO:0016592">
    <property type="term" value="C:mediator complex"/>
    <property type="evidence" value="ECO:0007669"/>
    <property type="project" value="TreeGrafter"/>
</dbReference>
<feature type="region of interest" description="Disordered" evidence="8">
    <location>
        <begin position="1"/>
        <end position="105"/>
    </location>
</feature>
<feature type="compositionally biased region" description="Low complexity" evidence="8">
    <location>
        <begin position="1422"/>
        <end position="1436"/>
    </location>
</feature>
<comment type="similarity">
    <text evidence="2">Belongs to the Mediator complex subunit 13 family.</text>
</comment>